<dbReference type="AlphaFoldDB" id="A0A2H1WN94"/>
<evidence type="ECO:0000259" key="1">
    <source>
        <dbReference type="Pfam" id="PF21530"/>
    </source>
</evidence>
<reference evidence="2" key="1">
    <citation type="submission" date="2016-07" db="EMBL/GenBank/DDBJ databases">
        <authorList>
            <person name="Bretaudeau A."/>
        </authorList>
    </citation>
    <scope>NUCLEOTIDE SEQUENCE</scope>
    <source>
        <strain evidence="2">Rice</strain>
        <tissue evidence="2">Whole body</tissue>
    </source>
</reference>
<accession>A0A2H1WN94</accession>
<sequence>MIHGPCGEHNLSSPCMKKEPRQYVTDTQIGQDGYPVYCRRDAENGGQITTVNIRGRPTTIDNRWIAPYSPMLCRLFNAHINVEYCHSVKAIKYLCKYINKGSDQATFSVRNPHYEVENYLNAAHPTVVHLVVHLENGQRVYTPGTALQVAHNRRKTTLLAFFELCNIDEFVNTLFYHEVPHYFTWADNKFSRRRCSQDVDGYPDIKRNEALGRVYGVHPSQSECFYLRMLLHHVREPSSFENLKTVNGVVKEKTLREASTSQCSLKLRELFVILTVCYKPHGARDLSNECKTEEIGSCVLEDEGLIQIENKLLALNDKTLSDFGLPSPVRPVNNAIDIMLVNPHNISELATFVNENLPKLVTDQKQAFNPIIYSVTYNKGNIFLDASGATRKTFVFAVAYICINEINNLILQKVPGQGKTYKSIDTVCNIEETVHHPQEFLNSLKPSGLQAHELLLKNGTHIMLLRNLSPSNLCNGTRLLIKDLKDNIIVASILNGPVAGQLAHIPRIPMILTDLPISDKHSPWLALTYDKNVFLTDNYYMDLFVNSAAINSTARSSWEDLNLPIISLCISTFTMRSSRPG</sequence>
<dbReference type="Pfam" id="PF21530">
    <property type="entry name" value="Pif1_2B_dom"/>
    <property type="match status" value="1"/>
</dbReference>
<dbReference type="EMBL" id="ODYU01009846">
    <property type="protein sequence ID" value="SOQ54541.1"/>
    <property type="molecule type" value="Genomic_DNA"/>
</dbReference>
<gene>
    <name evidence="2" type="ORF">SFRICE_024390</name>
</gene>
<feature type="domain" description="DNA helicase Pif1-like 2B" evidence="1">
    <location>
        <begin position="439"/>
        <end position="484"/>
    </location>
</feature>
<evidence type="ECO:0000313" key="2">
    <source>
        <dbReference type="EMBL" id="SOQ54541.1"/>
    </source>
</evidence>
<name>A0A2H1WN94_SPOFR</name>
<dbReference type="PANTHER" id="PTHR10492">
    <property type="match status" value="1"/>
</dbReference>
<organism evidence="2">
    <name type="scientific">Spodoptera frugiperda</name>
    <name type="common">Fall armyworm</name>
    <dbReference type="NCBI Taxonomy" id="7108"/>
    <lineage>
        <taxon>Eukaryota</taxon>
        <taxon>Metazoa</taxon>
        <taxon>Ecdysozoa</taxon>
        <taxon>Arthropoda</taxon>
        <taxon>Hexapoda</taxon>
        <taxon>Insecta</taxon>
        <taxon>Pterygota</taxon>
        <taxon>Neoptera</taxon>
        <taxon>Endopterygota</taxon>
        <taxon>Lepidoptera</taxon>
        <taxon>Glossata</taxon>
        <taxon>Ditrysia</taxon>
        <taxon>Noctuoidea</taxon>
        <taxon>Noctuidae</taxon>
        <taxon>Amphipyrinae</taxon>
        <taxon>Spodoptera</taxon>
    </lineage>
</organism>
<proteinExistence type="predicted"/>
<dbReference type="InterPro" id="IPR049163">
    <property type="entry name" value="Pif1-like_2B_dom"/>
</dbReference>
<protein>
    <submittedName>
        <fullName evidence="2">SFRICE_024390</fullName>
    </submittedName>
</protein>